<evidence type="ECO:0000313" key="3">
    <source>
        <dbReference type="EMBL" id="AVP96165.1"/>
    </source>
</evidence>
<keyword evidence="1" id="KW-0472">Membrane</keyword>
<keyword evidence="1" id="KW-0812">Transmembrane</keyword>
<dbReference type="RefSeq" id="WP_106890094.1">
    <property type="nucleotide sequence ID" value="NZ_CP027860.1"/>
</dbReference>
<dbReference type="KEGG" id="xba:C7S18_02680"/>
<protein>
    <submittedName>
        <fullName evidence="3">Type IV pilus modification protein PilV</fullName>
    </submittedName>
</protein>
<sequence length="174" mass="18263">MHVRLQKLNVGFSLLEVLIALVVFSIALIGFAGAMSVAIRAGNISTARTQATLAATMLEDRMRANPQGVIDNQYTGTLSSATAAPSNDCSGGCSTSQLATYDMAVVAQFLSRSLPNGTATINCALTPPPVTVGVRPTPRGLCTVVVTWGEVTESNMRGGNTGTRLGRFDWVFNP</sequence>
<evidence type="ECO:0000256" key="1">
    <source>
        <dbReference type="SAM" id="Phobius"/>
    </source>
</evidence>
<dbReference type="OrthoDB" id="8547299at2"/>
<gene>
    <name evidence="3" type="primary">pilV</name>
    <name evidence="3" type="ORF">C7S18_02680</name>
</gene>
<dbReference type="InterPro" id="IPR013362">
    <property type="entry name" value="Pilus_4_PilV"/>
</dbReference>
<keyword evidence="1" id="KW-1133">Transmembrane helix</keyword>
<dbReference type="NCBIfam" id="TIGR02532">
    <property type="entry name" value="IV_pilin_GFxxxE"/>
    <property type="match status" value="1"/>
</dbReference>
<dbReference type="InterPro" id="IPR054402">
    <property type="entry name" value="Tt1218-like_dom"/>
</dbReference>
<feature type="domain" description="Type IV pilin Tt1218-like" evidence="2">
    <location>
        <begin position="38"/>
        <end position="103"/>
    </location>
</feature>
<evidence type="ECO:0000259" key="2">
    <source>
        <dbReference type="Pfam" id="PF22150"/>
    </source>
</evidence>
<accession>A0A2P1PMV2</accession>
<dbReference type="Pfam" id="PF22150">
    <property type="entry name" value="Tt1218-like"/>
    <property type="match status" value="1"/>
</dbReference>
<keyword evidence="4" id="KW-1185">Reference proteome</keyword>
<dbReference type="Proteomes" id="UP000241074">
    <property type="component" value="Chromosome"/>
</dbReference>
<reference evidence="3 4" key="1">
    <citation type="submission" date="2018-03" db="EMBL/GenBank/DDBJ databases">
        <title>Ahniella affigens gen. nov., sp. nov., a gammaproteobacterium isolated from sandy soil near a stream.</title>
        <authorList>
            <person name="Ko Y."/>
            <person name="Kim J.-H."/>
        </authorList>
    </citation>
    <scope>NUCLEOTIDE SEQUENCE [LARGE SCALE GENOMIC DNA]</scope>
    <source>
        <strain evidence="3 4">D13</strain>
    </source>
</reference>
<proteinExistence type="predicted"/>
<organism evidence="3 4">
    <name type="scientific">Ahniella affigens</name>
    <dbReference type="NCBI Taxonomy" id="2021234"/>
    <lineage>
        <taxon>Bacteria</taxon>
        <taxon>Pseudomonadati</taxon>
        <taxon>Pseudomonadota</taxon>
        <taxon>Gammaproteobacteria</taxon>
        <taxon>Lysobacterales</taxon>
        <taxon>Rhodanobacteraceae</taxon>
        <taxon>Ahniella</taxon>
    </lineage>
</organism>
<dbReference type="NCBIfam" id="TIGR02523">
    <property type="entry name" value="type_IV_pilV"/>
    <property type="match status" value="1"/>
</dbReference>
<dbReference type="EMBL" id="CP027860">
    <property type="protein sequence ID" value="AVP96165.1"/>
    <property type="molecule type" value="Genomic_DNA"/>
</dbReference>
<dbReference type="AlphaFoldDB" id="A0A2P1PMV2"/>
<feature type="transmembrane region" description="Helical" evidence="1">
    <location>
        <begin position="12"/>
        <end position="39"/>
    </location>
</feature>
<evidence type="ECO:0000313" key="4">
    <source>
        <dbReference type="Proteomes" id="UP000241074"/>
    </source>
</evidence>
<dbReference type="InterPro" id="IPR012902">
    <property type="entry name" value="N_methyl_site"/>
</dbReference>
<dbReference type="Pfam" id="PF07963">
    <property type="entry name" value="N_methyl"/>
    <property type="match status" value="1"/>
</dbReference>
<name>A0A2P1PMV2_9GAMM</name>
<reference evidence="3 4" key="2">
    <citation type="submission" date="2018-03" db="EMBL/GenBank/DDBJ databases">
        <authorList>
            <person name="Keele B.F."/>
        </authorList>
    </citation>
    <scope>NUCLEOTIDE SEQUENCE [LARGE SCALE GENOMIC DNA]</scope>
    <source>
        <strain evidence="3 4">D13</strain>
    </source>
</reference>